<accession>A0A167Z157</accession>
<dbReference type="EMBL" id="AZHA01000132">
    <property type="protein sequence ID" value="KZZ92017.1"/>
    <property type="molecule type" value="Genomic_DNA"/>
</dbReference>
<protein>
    <submittedName>
        <fullName evidence="1">Uncharacterized protein</fullName>
    </submittedName>
</protein>
<comment type="caution">
    <text evidence="1">The sequence shown here is derived from an EMBL/GenBank/DDBJ whole genome shotgun (WGS) entry which is preliminary data.</text>
</comment>
<sequence length="281" mass="31218">MAEGPEYLILKPGVGWISGEYWKNLLGAAVKYPFMPLRDYVPDDPPYMQYAPDERLFDDMVLRQNIQQTKSGHFSVTGLGELRTAESANNQLNLQGKLIYIKSLQQHDAHWENIIKIKTFRQKVTKWLRERTMFGFGAPKHQVCLVVGILLCQDVSVAISKEEETKFEAGGQLPLGTVAEAVTASRGAPIQLKGAGNVVGGASTTTAGKKYFGIKGKEIQIFGLELRIISLRDGALSLSDDTPKARLKLMARSVLSGFQPSDLELRKLGREDWDVLLKDEP</sequence>
<reference evidence="1 2" key="1">
    <citation type="journal article" date="2016" name="Genome Biol. Evol.">
        <title>Divergent and convergent evolution of fungal pathogenicity.</title>
        <authorList>
            <person name="Shang Y."/>
            <person name="Xiao G."/>
            <person name="Zheng P."/>
            <person name="Cen K."/>
            <person name="Zhan S."/>
            <person name="Wang C."/>
        </authorList>
    </citation>
    <scope>NUCLEOTIDE SEQUENCE [LARGE SCALE GENOMIC DNA]</scope>
    <source>
        <strain evidence="1 2">RCEF 3172</strain>
    </source>
</reference>
<evidence type="ECO:0000313" key="1">
    <source>
        <dbReference type="EMBL" id="KZZ92017.1"/>
    </source>
</evidence>
<name>A0A167Z157_9HYPO</name>
<evidence type="ECO:0000313" key="2">
    <source>
        <dbReference type="Proteomes" id="UP000076863"/>
    </source>
</evidence>
<dbReference type="OrthoDB" id="5429909at2759"/>
<dbReference type="AlphaFoldDB" id="A0A167Z157"/>
<dbReference type="Proteomes" id="UP000076863">
    <property type="component" value="Unassembled WGS sequence"/>
</dbReference>
<gene>
    <name evidence="1" type="ORF">BBO_09559</name>
</gene>
<organism evidence="1 2">
    <name type="scientific">Beauveria brongniartii RCEF 3172</name>
    <dbReference type="NCBI Taxonomy" id="1081107"/>
    <lineage>
        <taxon>Eukaryota</taxon>
        <taxon>Fungi</taxon>
        <taxon>Dikarya</taxon>
        <taxon>Ascomycota</taxon>
        <taxon>Pezizomycotina</taxon>
        <taxon>Sordariomycetes</taxon>
        <taxon>Hypocreomycetidae</taxon>
        <taxon>Hypocreales</taxon>
        <taxon>Cordycipitaceae</taxon>
        <taxon>Beauveria</taxon>
        <taxon>Beauveria brongniartii</taxon>
    </lineage>
</organism>
<keyword evidence="2" id="KW-1185">Reference proteome</keyword>
<proteinExistence type="predicted"/>